<evidence type="ECO:0000313" key="1">
    <source>
        <dbReference type="Proteomes" id="UP000887574"/>
    </source>
</evidence>
<name>A0A915D7F8_9BILA</name>
<accession>A0A915D7F8</accession>
<proteinExistence type="predicted"/>
<dbReference type="AlphaFoldDB" id="A0A915D7F8"/>
<dbReference type="WBParaSite" id="jg16279">
    <property type="protein sequence ID" value="jg16279"/>
    <property type="gene ID" value="jg16279"/>
</dbReference>
<dbReference type="Proteomes" id="UP000887574">
    <property type="component" value="Unplaced"/>
</dbReference>
<sequence length="99" mass="11078">MSAPPRKPTSNQERRQLVGLLPCNKDKFFTFPLNHEERLWRTGLELSGLHYIRILVDNGMSRGGNHCNGSKEAIKVNQPYPLAPGSNGRFAAKDEMIGT</sequence>
<reference evidence="2" key="1">
    <citation type="submission" date="2022-11" db="UniProtKB">
        <authorList>
            <consortium name="WormBaseParasite"/>
        </authorList>
    </citation>
    <scope>IDENTIFICATION</scope>
</reference>
<organism evidence="1 2">
    <name type="scientific">Ditylenchus dipsaci</name>
    <dbReference type="NCBI Taxonomy" id="166011"/>
    <lineage>
        <taxon>Eukaryota</taxon>
        <taxon>Metazoa</taxon>
        <taxon>Ecdysozoa</taxon>
        <taxon>Nematoda</taxon>
        <taxon>Chromadorea</taxon>
        <taxon>Rhabditida</taxon>
        <taxon>Tylenchina</taxon>
        <taxon>Tylenchomorpha</taxon>
        <taxon>Sphaerularioidea</taxon>
        <taxon>Anguinidae</taxon>
        <taxon>Anguininae</taxon>
        <taxon>Ditylenchus</taxon>
    </lineage>
</organism>
<protein>
    <submittedName>
        <fullName evidence="2">Uncharacterized protein</fullName>
    </submittedName>
</protein>
<keyword evidence="1" id="KW-1185">Reference proteome</keyword>
<evidence type="ECO:0000313" key="2">
    <source>
        <dbReference type="WBParaSite" id="jg16279"/>
    </source>
</evidence>